<dbReference type="PANTHER" id="PTHR13467">
    <property type="entry name" value="CUE DOMAIN CONTAINING PROTEIN 1"/>
    <property type="match status" value="1"/>
</dbReference>
<dbReference type="EMBL" id="OU594942">
    <property type="protein sequence ID" value="CAG9277453.1"/>
    <property type="molecule type" value="Genomic_DNA"/>
</dbReference>
<dbReference type="AlphaFoldDB" id="A0A8J9RYQ3"/>
<dbReference type="PANTHER" id="PTHR13467:SF3">
    <property type="entry name" value="CUE DOMAIN-CONTAINING PROTEIN 1"/>
    <property type="match status" value="1"/>
</dbReference>
<dbReference type="InterPro" id="IPR040192">
    <property type="entry name" value="CUEDC1"/>
</dbReference>
<evidence type="ECO:0000313" key="2">
    <source>
        <dbReference type="EMBL" id="CAG9277453.1"/>
    </source>
</evidence>
<evidence type="ECO:0000256" key="1">
    <source>
        <dbReference type="SAM" id="MobiDB-lite"/>
    </source>
</evidence>
<dbReference type="CDD" id="cd14366">
    <property type="entry name" value="CUE_CUED1"/>
    <property type="match status" value="1"/>
</dbReference>
<dbReference type="OMA" id="QGHMENT"/>
<sequence length="263" mass="28606">MSITYEEALATLESMFGNPWTRETLDAILRNQQGHMENTVDLILRHGSKNPQVLVDQLNQGINPEDSATALDAELARQLANNEKSRSRQGAVTGSSSSPPSTGRAGRGTPTTLPDDFLRISSRPVATAGPEDQLESDAALARMLQDELFSEELSRNPDFAHLARGRPRVSDGRNRISDSRPVPRNQANAFSQQSPNVMKKISELGDNARRRLQMLAAQFNANNNNNNQRNTSGASSAAATGAEVRGLLDGDDDDMELAARKDL</sequence>
<dbReference type="InterPro" id="IPR040195">
    <property type="entry name" value="CUE_CUED1"/>
</dbReference>
<organism evidence="2">
    <name type="scientific">Phaeodactylum tricornutum</name>
    <name type="common">Diatom</name>
    <dbReference type="NCBI Taxonomy" id="2850"/>
    <lineage>
        <taxon>Eukaryota</taxon>
        <taxon>Sar</taxon>
        <taxon>Stramenopiles</taxon>
        <taxon>Ochrophyta</taxon>
        <taxon>Bacillariophyta</taxon>
        <taxon>Bacillariophyceae</taxon>
        <taxon>Bacillariophycidae</taxon>
        <taxon>Naviculales</taxon>
        <taxon>Phaeodactylaceae</taxon>
        <taxon>Phaeodactylum</taxon>
    </lineage>
</organism>
<dbReference type="Gene3D" id="1.10.8.10">
    <property type="entry name" value="DNA helicase RuvA subunit, C-terminal domain"/>
    <property type="match status" value="1"/>
</dbReference>
<feature type="compositionally biased region" description="Low complexity" evidence="1">
    <location>
        <begin position="90"/>
        <end position="108"/>
    </location>
</feature>
<feature type="region of interest" description="Disordered" evidence="1">
    <location>
        <begin position="221"/>
        <end position="263"/>
    </location>
</feature>
<accession>A0A8J9RYQ3</accession>
<feature type="region of interest" description="Disordered" evidence="1">
    <location>
        <begin position="80"/>
        <end position="117"/>
    </location>
</feature>
<reference evidence="2" key="1">
    <citation type="submission" date="2022-02" db="EMBL/GenBank/DDBJ databases">
        <authorList>
            <person name="Giguere J D."/>
        </authorList>
    </citation>
    <scope>NUCLEOTIDE SEQUENCE</scope>
    <source>
        <strain evidence="2">CCAP 1055/1</strain>
    </source>
</reference>
<feature type="region of interest" description="Disordered" evidence="1">
    <location>
        <begin position="159"/>
        <end position="192"/>
    </location>
</feature>
<feature type="compositionally biased region" description="Low complexity" evidence="1">
    <location>
        <begin position="221"/>
        <end position="242"/>
    </location>
</feature>
<dbReference type="Proteomes" id="UP000836788">
    <property type="component" value="Chromosome 1"/>
</dbReference>
<evidence type="ECO:0008006" key="3">
    <source>
        <dbReference type="Google" id="ProtNLM"/>
    </source>
</evidence>
<feature type="compositionally biased region" description="Basic and acidic residues" evidence="1">
    <location>
        <begin position="168"/>
        <end position="178"/>
    </location>
</feature>
<gene>
    <name evidence="2" type="ORF">PTTT1_LOCUS3880</name>
</gene>
<protein>
    <recommendedName>
        <fullName evidence="3">CUE domain-containing protein</fullName>
    </recommendedName>
</protein>
<proteinExistence type="predicted"/>
<name>A0A8J9RYQ3_PHATR</name>